<evidence type="ECO:0000256" key="1">
    <source>
        <dbReference type="SAM" id="MobiDB-lite"/>
    </source>
</evidence>
<dbReference type="OrthoDB" id="7013712at2"/>
<dbReference type="Proteomes" id="UP000375525">
    <property type="component" value="Unassembled WGS sequence"/>
</dbReference>
<feature type="compositionally biased region" description="Basic and acidic residues" evidence="1">
    <location>
        <begin position="14"/>
        <end position="27"/>
    </location>
</feature>
<dbReference type="EMBL" id="CABVIH010000001">
    <property type="protein sequence ID" value="VVO48016.1"/>
    <property type="molecule type" value="Genomic_DNA"/>
</dbReference>
<evidence type="ECO:0000313" key="3">
    <source>
        <dbReference type="Proteomes" id="UP000375525"/>
    </source>
</evidence>
<dbReference type="AlphaFoldDB" id="A0A5E7G977"/>
<name>A0A5E7G977_PSEFL</name>
<feature type="region of interest" description="Disordered" evidence="1">
    <location>
        <begin position="1"/>
        <end position="27"/>
    </location>
</feature>
<sequence>MKKTSNDRSPTTIDADHLDPGKPHDTVKGTVIQMSRRTAPTRKIFMIAPGVDTLTLLNEGCETLATVNVLIANFASKLDGQNLKVLLSIQQLAMVAEMLLNQVRDNLYPRDDVPARQPPTWH</sequence>
<proteinExistence type="predicted"/>
<evidence type="ECO:0000313" key="2">
    <source>
        <dbReference type="EMBL" id="VVO48016.1"/>
    </source>
</evidence>
<reference evidence="2 3" key="1">
    <citation type="submission" date="2019-09" db="EMBL/GenBank/DDBJ databases">
        <authorList>
            <person name="Chandra G."/>
            <person name="Truman W A."/>
        </authorList>
    </citation>
    <scope>NUCLEOTIDE SEQUENCE [LARGE SCALE GENOMIC DNA]</scope>
    <source>
        <strain evidence="2">PS880</strain>
    </source>
</reference>
<organism evidence="2 3">
    <name type="scientific">Pseudomonas fluorescens</name>
    <dbReference type="NCBI Taxonomy" id="294"/>
    <lineage>
        <taxon>Bacteria</taxon>
        <taxon>Pseudomonadati</taxon>
        <taxon>Pseudomonadota</taxon>
        <taxon>Gammaproteobacteria</taxon>
        <taxon>Pseudomonadales</taxon>
        <taxon>Pseudomonadaceae</taxon>
        <taxon>Pseudomonas</taxon>
    </lineage>
</organism>
<dbReference type="Pfam" id="PF19619">
    <property type="entry name" value="DUF6124"/>
    <property type="match status" value="1"/>
</dbReference>
<accession>A0A5E7G977</accession>
<protein>
    <recommendedName>
        <fullName evidence="4">DUF3077 domain-containing protein</fullName>
    </recommendedName>
</protein>
<dbReference type="RefSeq" id="WP_150778218.1">
    <property type="nucleotide sequence ID" value="NZ_CABVIH010000001.1"/>
</dbReference>
<gene>
    <name evidence="2" type="ORF">PS880_00150</name>
</gene>
<evidence type="ECO:0008006" key="4">
    <source>
        <dbReference type="Google" id="ProtNLM"/>
    </source>
</evidence>